<sequence>GYTQYLTRVQGMPKETVNEIKSISDDFIWAKEGEKKANTIAVSTLQDQRDNGGLKLLDIEARNEAIDAVKIEVYNREPDKRPPWCRIADRQLAKAAVKSFKNIGEEYLINPFQQKWRVNLSSRDLPDGLRRMMKTAYKYKTKIATTNLTQHLKRRMPIWYHVGLKAKLVSNQGDMWGKCHRESHRIRYV</sequence>
<organism evidence="1 2">
    <name type="scientific">Ephemerocybe angulata</name>
    <dbReference type="NCBI Taxonomy" id="980116"/>
    <lineage>
        <taxon>Eukaryota</taxon>
        <taxon>Fungi</taxon>
        <taxon>Dikarya</taxon>
        <taxon>Basidiomycota</taxon>
        <taxon>Agaricomycotina</taxon>
        <taxon>Agaricomycetes</taxon>
        <taxon>Agaricomycetidae</taxon>
        <taxon>Agaricales</taxon>
        <taxon>Agaricineae</taxon>
        <taxon>Psathyrellaceae</taxon>
        <taxon>Ephemerocybe</taxon>
    </lineage>
</organism>
<dbReference type="EMBL" id="JACGCI010000017">
    <property type="protein sequence ID" value="KAF6758941.1"/>
    <property type="molecule type" value="Genomic_DNA"/>
</dbReference>
<protein>
    <submittedName>
        <fullName evidence="1">Uncharacterized protein</fullName>
    </submittedName>
</protein>
<comment type="caution">
    <text evidence="1">The sequence shown here is derived from an EMBL/GenBank/DDBJ whole genome shotgun (WGS) entry which is preliminary data.</text>
</comment>
<keyword evidence="2" id="KW-1185">Reference proteome</keyword>
<dbReference type="OrthoDB" id="2205812at2759"/>
<name>A0A8H6I7U5_9AGAR</name>
<dbReference type="AlphaFoldDB" id="A0A8H6I7U5"/>
<gene>
    <name evidence="1" type="ORF">DFP72DRAFT_787615</name>
</gene>
<reference evidence="1 2" key="1">
    <citation type="submission" date="2020-07" db="EMBL/GenBank/DDBJ databases">
        <title>Comparative genomics of pyrophilous fungi reveals a link between fire events and developmental genes.</title>
        <authorList>
            <consortium name="DOE Joint Genome Institute"/>
            <person name="Steindorff A.S."/>
            <person name="Carver A."/>
            <person name="Calhoun S."/>
            <person name="Stillman K."/>
            <person name="Liu H."/>
            <person name="Lipzen A."/>
            <person name="Pangilinan J."/>
            <person name="Labutti K."/>
            <person name="Bruns T.D."/>
            <person name="Grigoriev I.V."/>
        </authorList>
    </citation>
    <scope>NUCLEOTIDE SEQUENCE [LARGE SCALE GENOMIC DNA]</scope>
    <source>
        <strain evidence="1 2">CBS 144469</strain>
    </source>
</reference>
<dbReference type="Proteomes" id="UP000521943">
    <property type="component" value="Unassembled WGS sequence"/>
</dbReference>
<feature type="non-terminal residue" evidence="1">
    <location>
        <position position="1"/>
    </location>
</feature>
<accession>A0A8H6I7U5</accession>
<evidence type="ECO:0000313" key="1">
    <source>
        <dbReference type="EMBL" id="KAF6758941.1"/>
    </source>
</evidence>
<evidence type="ECO:0000313" key="2">
    <source>
        <dbReference type="Proteomes" id="UP000521943"/>
    </source>
</evidence>
<feature type="non-terminal residue" evidence="1">
    <location>
        <position position="189"/>
    </location>
</feature>
<proteinExistence type="predicted"/>